<dbReference type="GeneID" id="41718890"/>
<name>A0A510DZ97_9CREN</name>
<dbReference type="OrthoDB" id="34326at2157"/>
<accession>A0A510E6B8</accession>
<protein>
    <recommendedName>
        <fullName evidence="5">Carbon monoxide dehydrogenase subunit G</fullName>
    </recommendedName>
</protein>
<accession>A0A510DZ97</accession>
<evidence type="ECO:0000313" key="2">
    <source>
        <dbReference type="EMBL" id="BBG28064.1"/>
    </source>
</evidence>
<evidence type="ECO:0000313" key="3">
    <source>
        <dbReference type="Proteomes" id="UP000322983"/>
    </source>
</evidence>
<evidence type="ECO:0000313" key="1">
    <source>
        <dbReference type="EMBL" id="BBG25270.1"/>
    </source>
</evidence>
<dbReference type="Proteomes" id="UP000325030">
    <property type="component" value="Chromosome"/>
</dbReference>
<dbReference type="Gene3D" id="3.30.530.20">
    <property type="match status" value="1"/>
</dbReference>
<dbReference type="InterPro" id="IPR010419">
    <property type="entry name" value="CO_DH_gsu"/>
</dbReference>
<evidence type="ECO:0000313" key="4">
    <source>
        <dbReference type="Proteomes" id="UP000325030"/>
    </source>
</evidence>
<dbReference type="RefSeq" id="WP_054845825.1">
    <property type="nucleotide sequence ID" value="NZ_AP018929.1"/>
</dbReference>
<reference evidence="4" key="1">
    <citation type="submission" date="2018-09" db="EMBL/GenBank/DDBJ databases">
        <title>Complete Genome Sequencing of Sulfolobus sp. JCM 16834.</title>
        <authorList>
            <person name="Kato S."/>
            <person name="Itoh T."/>
            <person name="Ohkuma M."/>
        </authorList>
    </citation>
    <scope>NUCLEOTIDE SEQUENCE [LARGE SCALE GENOMIC DNA]</scope>
    <source>
        <strain evidence="4">IC-007</strain>
    </source>
</reference>
<dbReference type="InterPro" id="IPR023393">
    <property type="entry name" value="START-like_dom_sf"/>
</dbReference>
<dbReference type="Proteomes" id="UP000322983">
    <property type="component" value="Chromosome"/>
</dbReference>
<dbReference type="SUPFAM" id="SSF55961">
    <property type="entry name" value="Bet v1-like"/>
    <property type="match status" value="1"/>
</dbReference>
<evidence type="ECO:0008006" key="5">
    <source>
        <dbReference type="Google" id="ProtNLM"/>
    </source>
</evidence>
<proteinExistence type="predicted"/>
<keyword evidence="3" id="KW-1185">Reference proteome</keyword>
<sequence>MELQGEEKIKDDTKLIEFLSKKENLICCIPGVVEKDGDKFLSKTKVGFISLELKGEIKDFQVDGNKFINVIEIQGAGMEITVKTTLEVEKMILKWKVEYQAEGGLAQSFKKIIDSQAEKVAKDIINCSLQKSGALS</sequence>
<dbReference type="KEGG" id="step:IC006_2605"/>
<dbReference type="STRING" id="1294262.GCA_001316085_01499"/>
<dbReference type="EMBL" id="AP018930">
    <property type="protein sequence ID" value="BBG28064.1"/>
    <property type="molecule type" value="Genomic_DNA"/>
</dbReference>
<dbReference type="AlphaFoldDB" id="A0A510DZ97"/>
<gene>
    <name evidence="1" type="ORF">IC006_2605</name>
    <name evidence="2" type="ORF">IC007_2619</name>
</gene>
<dbReference type="Pfam" id="PF06240">
    <property type="entry name" value="COXG"/>
    <property type="match status" value="1"/>
</dbReference>
<reference evidence="1 3" key="2">
    <citation type="journal article" date="2020" name="Int. J. Syst. Evol. Microbiol.">
        <title>Sulfuracidifex tepidarius gen. nov., sp. nov. and transfer of Sulfolobus metallicus Huber and Stetter 1992 to the genus Sulfuracidifex as Sulfuracidifex metallicus comb. nov.</title>
        <authorList>
            <person name="Itoh T."/>
            <person name="Miura T."/>
            <person name="Sakai H.D."/>
            <person name="Kato S."/>
            <person name="Ohkuma M."/>
            <person name="Takashina T."/>
        </authorList>
    </citation>
    <scope>NUCLEOTIDE SEQUENCE [LARGE SCALE GENOMIC DNA]</scope>
    <source>
        <strain evidence="1 3">IC-006</strain>
        <strain evidence="2">IC-007</strain>
    </source>
</reference>
<organism evidence="1 3">
    <name type="scientific">Sulfuracidifex tepidarius</name>
    <dbReference type="NCBI Taxonomy" id="1294262"/>
    <lineage>
        <taxon>Archaea</taxon>
        <taxon>Thermoproteota</taxon>
        <taxon>Thermoprotei</taxon>
        <taxon>Sulfolobales</taxon>
        <taxon>Sulfolobaceae</taxon>
        <taxon>Sulfuracidifex</taxon>
    </lineage>
</organism>
<dbReference type="EMBL" id="AP018929">
    <property type="protein sequence ID" value="BBG25270.1"/>
    <property type="molecule type" value="Genomic_DNA"/>
</dbReference>